<evidence type="ECO:0000256" key="3">
    <source>
        <dbReference type="SAM" id="MobiDB-lite"/>
    </source>
</evidence>
<dbReference type="PROSITE" id="PS50010">
    <property type="entry name" value="DH_2"/>
    <property type="match status" value="1"/>
</dbReference>
<organism evidence="5 6">
    <name type="scientific">Hondaea fermentalgiana</name>
    <dbReference type="NCBI Taxonomy" id="2315210"/>
    <lineage>
        <taxon>Eukaryota</taxon>
        <taxon>Sar</taxon>
        <taxon>Stramenopiles</taxon>
        <taxon>Bigyra</taxon>
        <taxon>Labyrinthulomycetes</taxon>
        <taxon>Thraustochytrida</taxon>
        <taxon>Thraustochytriidae</taxon>
        <taxon>Hondaea</taxon>
    </lineage>
</organism>
<dbReference type="InterPro" id="IPR000219">
    <property type="entry name" value="DH_dom"/>
</dbReference>
<sequence length="618" mass="69327">MTGKLNISHDAGLVIETNSKASFRPAGQIIELLQQEDDLHDDDGHALWKGRAIIGENLERETRCDKLFRAIEEVIETELRHVSDLSIVLEVFIMPFQDTFGPLLARQVFSDWAPLLRVHEQVLVNLMATLPSLEQLAKGFESVGNDPNVQLALRDDTNQGPAKQPRGARVGLAPSNLAAFAEGVNQAARLGVARKPLGADSGTPSASIKSTAQQRGKDFLSAKDMNAMKERLAFLSKLRREHLADFLYLDDAQVTRWTLILHEMTISVCRVMTEMSDWLKLCIPCVVNQPVAMKTLLRSKGGNGATVSPKMFIQLQAHQERERLKHLDLASFLIKPMQRITKYPLLMREIRKYCEADSKAQSDASDATETMTRIATNVNDIMKQHQNLDYSKRLIEICTQLRPRETVERLGLGADSRGRRLYRFGRVTFQTLTTSMNSSQLTHEDDSHLPAAQLSKTEEIRHGSCYAMLFTSALLLSLKALNKWKTKTKFHIVKVVELGHIVSVESMDGCLAVRTACSLLLITPLEGDVLEWLVDMQECRRVAAADRERQDVVNAQRKKRQGSSGRAMTRRTRSEDLSKLVRGPLQSLRGAPSRELTKAERDNIICELKTHAKFSTAS</sequence>
<keyword evidence="6" id="KW-1185">Reference proteome</keyword>
<feature type="region of interest" description="Disordered" evidence="3">
    <location>
        <begin position="550"/>
        <end position="576"/>
    </location>
</feature>
<comment type="subcellular location">
    <subcellularLocation>
        <location evidence="1">Cytoplasm</location>
    </subcellularLocation>
</comment>
<dbReference type="SUPFAM" id="SSF48065">
    <property type="entry name" value="DBL homology domain (DH-domain)"/>
    <property type="match status" value="1"/>
</dbReference>
<dbReference type="GO" id="GO:0005737">
    <property type="term" value="C:cytoplasm"/>
    <property type="evidence" value="ECO:0007669"/>
    <property type="project" value="UniProtKB-SubCell"/>
</dbReference>
<dbReference type="Pfam" id="PF00621">
    <property type="entry name" value="RhoGEF"/>
    <property type="match status" value="1"/>
</dbReference>
<dbReference type="SMART" id="SM00325">
    <property type="entry name" value="RhoGEF"/>
    <property type="match status" value="1"/>
</dbReference>
<dbReference type="InterPro" id="IPR051480">
    <property type="entry name" value="Endocytic_GEF_Adapter"/>
</dbReference>
<evidence type="ECO:0000313" key="6">
    <source>
        <dbReference type="Proteomes" id="UP000241890"/>
    </source>
</evidence>
<proteinExistence type="predicted"/>
<dbReference type="PANTHER" id="PTHR46006:SF6">
    <property type="entry name" value="INTERSECTIN-2 ISOFORM X1"/>
    <property type="match status" value="1"/>
</dbReference>
<evidence type="ECO:0000259" key="4">
    <source>
        <dbReference type="PROSITE" id="PS50010"/>
    </source>
</evidence>
<dbReference type="InParanoid" id="A0A2R5GTV8"/>
<reference evidence="5 6" key="1">
    <citation type="submission" date="2017-12" db="EMBL/GenBank/DDBJ databases">
        <title>Sequencing, de novo assembly and annotation of complete genome of a new Thraustochytrid species, strain FCC1311.</title>
        <authorList>
            <person name="Sedici K."/>
            <person name="Godart F."/>
            <person name="Aiese Cigliano R."/>
            <person name="Sanseverino W."/>
            <person name="Barakat M."/>
            <person name="Ortet P."/>
            <person name="Marechal E."/>
            <person name="Cagnac O."/>
            <person name="Amato A."/>
        </authorList>
    </citation>
    <scope>NUCLEOTIDE SEQUENCE [LARGE SCALE GENOMIC DNA]</scope>
</reference>
<dbReference type="AlphaFoldDB" id="A0A2R5GTV8"/>
<keyword evidence="2" id="KW-0963">Cytoplasm</keyword>
<evidence type="ECO:0000313" key="5">
    <source>
        <dbReference type="EMBL" id="GBG31324.1"/>
    </source>
</evidence>
<comment type="caution">
    <text evidence="5">The sequence shown here is derived from an EMBL/GenBank/DDBJ whole genome shotgun (WGS) entry which is preliminary data.</text>
</comment>
<accession>A0A2R5GTV8</accession>
<protein>
    <submittedName>
        <fullName evidence="5">Rho guanine nucleotide exchange factor, putative</fullName>
    </submittedName>
</protein>
<evidence type="ECO:0000256" key="2">
    <source>
        <dbReference type="ARBA" id="ARBA00022490"/>
    </source>
</evidence>
<dbReference type="GO" id="GO:0005085">
    <property type="term" value="F:guanyl-nucleotide exchange factor activity"/>
    <property type="evidence" value="ECO:0007669"/>
    <property type="project" value="InterPro"/>
</dbReference>
<dbReference type="Proteomes" id="UP000241890">
    <property type="component" value="Unassembled WGS sequence"/>
</dbReference>
<dbReference type="PANTHER" id="PTHR46006">
    <property type="entry name" value="RHO GUANINE NUCLEOTIDE EXCHANGE FACTOR AT 64C, ISOFORM A"/>
    <property type="match status" value="1"/>
</dbReference>
<evidence type="ECO:0000256" key="1">
    <source>
        <dbReference type="ARBA" id="ARBA00004496"/>
    </source>
</evidence>
<dbReference type="OrthoDB" id="1594986at2759"/>
<name>A0A2R5GTV8_9STRA</name>
<feature type="domain" description="DH" evidence="4">
    <location>
        <begin position="66"/>
        <end position="381"/>
    </location>
</feature>
<dbReference type="GO" id="GO:0035025">
    <property type="term" value="P:positive regulation of Rho protein signal transduction"/>
    <property type="evidence" value="ECO:0007669"/>
    <property type="project" value="TreeGrafter"/>
</dbReference>
<dbReference type="EMBL" id="BEYU01000095">
    <property type="protein sequence ID" value="GBG31324.1"/>
    <property type="molecule type" value="Genomic_DNA"/>
</dbReference>
<dbReference type="Gene3D" id="1.20.900.10">
    <property type="entry name" value="Dbl homology (DH) domain"/>
    <property type="match status" value="2"/>
</dbReference>
<gene>
    <name evidence="5" type="ORF">FCC1311_075472</name>
</gene>
<dbReference type="InterPro" id="IPR035899">
    <property type="entry name" value="DBL_dom_sf"/>
</dbReference>